<gene>
    <name evidence="6" type="ORF">IEO21_04975</name>
</gene>
<dbReference type="EMBL" id="JADOXO010000082">
    <property type="protein sequence ID" value="KAF9814680.1"/>
    <property type="molecule type" value="Genomic_DNA"/>
</dbReference>
<protein>
    <recommendedName>
        <fullName evidence="5">Protein kinase domain-containing protein</fullName>
    </recommendedName>
</protein>
<keyword evidence="3" id="KW-0418">Kinase</keyword>
<dbReference type="GO" id="GO:0004674">
    <property type="term" value="F:protein serine/threonine kinase activity"/>
    <property type="evidence" value="ECO:0007669"/>
    <property type="project" value="TreeGrafter"/>
</dbReference>
<dbReference type="InterPro" id="IPR011009">
    <property type="entry name" value="Kinase-like_dom_sf"/>
</dbReference>
<keyword evidence="1" id="KW-0808">Transferase</keyword>
<feature type="domain" description="Protein kinase" evidence="5">
    <location>
        <begin position="1"/>
        <end position="374"/>
    </location>
</feature>
<dbReference type="PANTHER" id="PTHR43289">
    <property type="entry name" value="MITOGEN-ACTIVATED PROTEIN KINASE KINASE KINASE 20-RELATED"/>
    <property type="match status" value="1"/>
</dbReference>
<comment type="caution">
    <text evidence="6">The sequence shown here is derived from an EMBL/GenBank/DDBJ whole genome shotgun (WGS) entry which is preliminary data.</text>
</comment>
<evidence type="ECO:0000313" key="6">
    <source>
        <dbReference type="EMBL" id="KAF9814680.1"/>
    </source>
</evidence>
<dbReference type="PANTHER" id="PTHR43289:SF33">
    <property type="entry name" value="SERINE_THREONINE KINASE 31"/>
    <property type="match status" value="1"/>
</dbReference>
<dbReference type="PROSITE" id="PS50011">
    <property type="entry name" value="PROTEIN_KINASE_DOM"/>
    <property type="match status" value="1"/>
</dbReference>
<name>A0A8H7P366_9APHY</name>
<reference evidence="6" key="2">
    <citation type="journal article" name="Front. Microbiol.">
        <title>Degradative Capacity of Two Strains of Rhodonia placenta: From Phenotype to Genotype.</title>
        <authorList>
            <person name="Kolle M."/>
            <person name="Horta M.A.C."/>
            <person name="Nowrousian M."/>
            <person name="Ohm R.A."/>
            <person name="Benz J.P."/>
            <person name="Pilgard A."/>
        </authorList>
    </citation>
    <scope>NUCLEOTIDE SEQUENCE</scope>
    <source>
        <strain evidence="6">FPRL280</strain>
    </source>
</reference>
<evidence type="ECO:0000259" key="5">
    <source>
        <dbReference type="PROSITE" id="PS50011"/>
    </source>
</evidence>
<dbReference type="SMART" id="SM00220">
    <property type="entry name" value="S_TKc"/>
    <property type="match status" value="1"/>
</dbReference>
<organism evidence="6 7">
    <name type="scientific">Rhodonia placenta</name>
    <dbReference type="NCBI Taxonomy" id="104341"/>
    <lineage>
        <taxon>Eukaryota</taxon>
        <taxon>Fungi</taxon>
        <taxon>Dikarya</taxon>
        <taxon>Basidiomycota</taxon>
        <taxon>Agaricomycotina</taxon>
        <taxon>Agaricomycetes</taxon>
        <taxon>Polyporales</taxon>
        <taxon>Adustoporiaceae</taxon>
        <taxon>Rhodonia</taxon>
    </lineage>
</organism>
<dbReference type="Gene3D" id="1.10.510.10">
    <property type="entry name" value="Transferase(Phosphotransferase) domain 1"/>
    <property type="match status" value="1"/>
</dbReference>
<evidence type="ECO:0000256" key="1">
    <source>
        <dbReference type="ARBA" id="ARBA00022679"/>
    </source>
</evidence>
<evidence type="ECO:0000256" key="2">
    <source>
        <dbReference type="ARBA" id="ARBA00022741"/>
    </source>
</evidence>
<dbReference type="GO" id="GO:0005524">
    <property type="term" value="F:ATP binding"/>
    <property type="evidence" value="ECO:0007669"/>
    <property type="project" value="UniProtKB-KW"/>
</dbReference>
<keyword evidence="2" id="KW-0547">Nucleotide-binding</keyword>
<keyword evidence="4" id="KW-0067">ATP-binding</keyword>
<dbReference type="Proteomes" id="UP000639403">
    <property type="component" value="Unassembled WGS sequence"/>
</dbReference>
<proteinExistence type="predicted"/>
<dbReference type="SUPFAM" id="SSF56112">
    <property type="entry name" value="Protein kinase-like (PK-like)"/>
    <property type="match status" value="1"/>
</dbReference>
<evidence type="ECO:0000256" key="4">
    <source>
        <dbReference type="ARBA" id="ARBA00022840"/>
    </source>
</evidence>
<accession>A0A8H7P366</accession>
<reference evidence="6" key="1">
    <citation type="submission" date="2020-11" db="EMBL/GenBank/DDBJ databases">
        <authorList>
            <person name="Koelle M."/>
            <person name="Horta M.A.C."/>
            <person name="Nowrousian M."/>
            <person name="Ohm R.A."/>
            <person name="Benz P."/>
            <person name="Pilgard A."/>
        </authorList>
    </citation>
    <scope>NUCLEOTIDE SEQUENCE</scope>
    <source>
        <strain evidence="6">FPRL280</strain>
    </source>
</reference>
<sequence length="374" mass="43260">MANEPASENLPKAAATHSLGGLADAEYYWRDHQQWLEQCGYLLRPRYKPEWVPSWQGTKKHFFDCEDGLILEHPTIIDATRVSDGALVSLKKISTSVHPYEVEIGQYLRSEELLADPSNHCVPLYDVLQDPDEENVAIVVMPLLRECDDPEFESVGEVVEFIQQLIIGLKFMHAHHVAHRDIMLPNVMLDPKPMFPDMYHPRRRNRKLDFKGTAKHYSRTERPTKYYYVDFGLSRRYNPEDGSPRELPILGGDKSVPEFQDEGYDIAVDPFPTDIYYLGNLIRMAFLQQYDNFHFLQALIADMVQHDPQKRPPIEEVASRFAEATSELSSRILRGRLRERGESVIVRFFRGLEHVFRTAKYVVRRLPPVPTPPA</sequence>
<dbReference type="InterPro" id="IPR000719">
    <property type="entry name" value="Prot_kinase_dom"/>
</dbReference>
<dbReference type="AlphaFoldDB" id="A0A8H7P366"/>
<evidence type="ECO:0000313" key="7">
    <source>
        <dbReference type="Proteomes" id="UP000639403"/>
    </source>
</evidence>
<evidence type="ECO:0000256" key="3">
    <source>
        <dbReference type="ARBA" id="ARBA00022777"/>
    </source>
</evidence>